<accession>F9UJJ2</accession>
<protein>
    <submittedName>
        <fullName evidence="2">Uncharacterized protein</fullName>
    </submittedName>
</protein>
<evidence type="ECO:0000313" key="2">
    <source>
        <dbReference type="EMBL" id="EGV00373.1"/>
    </source>
</evidence>
<keyword evidence="1" id="KW-0472">Membrane</keyword>
<comment type="caution">
    <text evidence="2">The sequence shown here is derived from an EMBL/GenBank/DDBJ whole genome shotgun (WGS) entry which is preliminary data.</text>
</comment>
<dbReference type="STRING" id="1037410.MCSF7_00186"/>
<gene>
    <name evidence="2" type="ORF">MCSF7_00186</name>
</gene>
<keyword evidence="1" id="KW-0812">Transmembrane</keyword>
<dbReference type="Proteomes" id="UP000004978">
    <property type="component" value="Unassembled WGS sequence"/>
</dbReference>
<sequence length="240" mass="27729">MINFNKTEIFVVFDEYGDYNFLSETSYASPFTGEEYLDIADNPTKWSLYHDNLTSQYMIATNLELNASIINDENAIINKFLNNIFEDAKTFKKGGYEFYKYVPIKILKNIEENKHLINYSEFIQILKTKYIEEHGTEPSTQQLIEIINSNDKYLVIGLTTPANFSSRTQFIAKELAYKYSPAVVQPEIIVGSNLRVQKRVKLTPKQKKAFLIGIPIFIVLIIILIVLFSAIFSLNARYMI</sequence>
<evidence type="ECO:0000256" key="1">
    <source>
        <dbReference type="SAM" id="Phobius"/>
    </source>
</evidence>
<dbReference type="AlphaFoldDB" id="F9UJJ2"/>
<dbReference type="RefSeq" id="WP_006608459.1">
    <property type="nucleotide sequence ID" value="NZ_AFXA01000008.1"/>
</dbReference>
<keyword evidence="3" id="KW-1185">Reference proteome</keyword>
<proteinExistence type="predicted"/>
<dbReference type="EMBL" id="AFXA01000008">
    <property type="protein sequence ID" value="EGV00373.1"/>
    <property type="molecule type" value="Genomic_DNA"/>
</dbReference>
<feature type="transmembrane region" description="Helical" evidence="1">
    <location>
        <begin position="209"/>
        <end position="234"/>
    </location>
</feature>
<keyword evidence="1" id="KW-1133">Transmembrane helix</keyword>
<organism evidence="2 3">
    <name type="scientific">Mycoplasmopsis columbina SF7</name>
    <dbReference type="NCBI Taxonomy" id="1037410"/>
    <lineage>
        <taxon>Bacteria</taxon>
        <taxon>Bacillati</taxon>
        <taxon>Mycoplasmatota</taxon>
        <taxon>Mycoplasmoidales</taxon>
        <taxon>Metamycoplasmataceae</taxon>
        <taxon>Mycoplasmopsis</taxon>
    </lineage>
</organism>
<reference evidence="2 3" key="1">
    <citation type="journal article" date="2013" name="Genome Announc.">
        <title>Genome Sequence of Mycoplasma columbinum Strain SF7.</title>
        <authorList>
            <person name="Guo Z."/>
            <person name="Xu X."/>
            <person name="Zheng Q."/>
            <person name="Li T."/>
            <person name="Kuang S."/>
            <person name="Zhang Z."/>
            <person name="Chen Y."/>
            <person name="Lu X."/>
            <person name="Zhou R."/>
            <person name="Bi D."/>
            <person name="Jin H."/>
        </authorList>
    </citation>
    <scope>NUCLEOTIDE SEQUENCE [LARGE SCALE GENOMIC DNA]</scope>
    <source>
        <strain evidence="2 3">SF7</strain>
    </source>
</reference>
<name>F9UJJ2_9BACT</name>
<evidence type="ECO:0000313" key="3">
    <source>
        <dbReference type="Proteomes" id="UP000004978"/>
    </source>
</evidence>